<keyword evidence="1" id="KW-0812">Transmembrane</keyword>
<evidence type="ECO:0000313" key="2">
    <source>
        <dbReference type="EMBL" id="CAG9327423.1"/>
    </source>
</evidence>
<gene>
    <name evidence="2" type="ORF">BSTOLATCC_MIC43462</name>
</gene>
<proteinExistence type="predicted"/>
<keyword evidence="1" id="KW-0472">Membrane</keyword>
<accession>A0AAU9JSQ1</accession>
<keyword evidence="3" id="KW-1185">Reference proteome</keyword>
<name>A0AAU9JSQ1_9CILI</name>
<dbReference type="AlphaFoldDB" id="A0AAU9JSQ1"/>
<comment type="caution">
    <text evidence="2">The sequence shown here is derived from an EMBL/GenBank/DDBJ whole genome shotgun (WGS) entry which is preliminary data.</text>
</comment>
<dbReference type="EMBL" id="CAJZBQ010000043">
    <property type="protein sequence ID" value="CAG9327423.1"/>
    <property type="molecule type" value="Genomic_DNA"/>
</dbReference>
<protein>
    <submittedName>
        <fullName evidence="2">Uncharacterized protein</fullName>
    </submittedName>
</protein>
<feature type="transmembrane region" description="Helical" evidence="1">
    <location>
        <begin position="47"/>
        <end position="66"/>
    </location>
</feature>
<evidence type="ECO:0000256" key="1">
    <source>
        <dbReference type="SAM" id="Phobius"/>
    </source>
</evidence>
<evidence type="ECO:0000313" key="3">
    <source>
        <dbReference type="Proteomes" id="UP001162131"/>
    </source>
</evidence>
<dbReference type="Proteomes" id="UP001162131">
    <property type="component" value="Unassembled WGS sequence"/>
</dbReference>
<reference evidence="2" key="1">
    <citation type="submission" date="2021-09" db="EMBL/GenBank/DDBJ databases">
        <authorList>
            <consortium name="AG Swart"/>
            <person name="Singh M."/>
            <person name="Singh A."/>
            <person name="Seah K."/>
            <person name="Emmerich C."/>
        </authorList>
    </citation>
    <scope>NUCLEOTIDE SEQUENCE</scope>
    <source>
        <strain evidence="2">ATCC30299</strain>
    </source>
</reference>
<keyword evidence="1" id="KW-1133">Transmembrane helix</keyword>
<sequence length="86" mass="9853">MVEHPPIGSDNCTLCPAVRQWLFSVIGIYFTVNYIKSMPFPTWKSHIIGLVSPIIFYGAAYTQYLAKLAARRRFIEQSLQNDIKES</sequence>
<organism evidence="2 3">
    <name type="scientific">Blepharisma stoltei</name>
    <dbReference type="NCBI Taxonomy" id="1481888"/>
    <lineage>
        <taxon>Eukaryota</taxon>
        <taxon>Sar</taxon>
        <taxon>Alveolata</taxon>
        <taxon>Ciliophora</taxon>
        <taxon>Postciliodesmatophora</taxon>
        <taxon>Heterotrichea</taxon>
        <taxon>Heterotrichida</taxon>
        <taxon>Blepharismidae</taxon>
        <taxon>Blepharisma</taxon>
    </lineage>
</organism>